<accession>A0A5M3MSF4</accession>
<protein>
    <submittedName>
        <fullName evidence="3">Uncharacterized protein</fullName>
    </submittedName>
</protein>
<evidence type="ECO:0000313" key="3">
    <source>
        <dbReference type="EMBL" id="EIW81957.1"/>
    </source>
</evidence>
<evidence type="ECO:0000313" key="4">
    <source>
        <dbReference type="Proteomes" id="UP000053558"/>
    </source>
</evidence>
<keyword evidence="4" id="KW-1185">Reference proteome</keyword>
<evidence type="ECO:0000256" key="1">
    <source>
        <dbReference type="SAM" id="MobiDB-lite"/>
    </source>
</evidence>
<organism evidence="3 4">
    <name type="scientific">Coniophora puteana (strain RWD-64-598)</name>
    <name type="common">Brown rot fungus</name>
    <dbReference type="NCBI Taxonomy" id="741705"/>
    <lineage>
        <taxon>Eukaryota</taxon>
        <taxon>Fungi</taxon>
        <taxon>Dikarya</taxon>
        <taxon>Basidiomycota</taxon>
        <taxon>Agaricomycotina</taxon>
        <taxon>Agaricomycetes</taxon>
        <taxon>Agaricomycetidae</taxon>
        <taxon>Boletales</taxon>
        <taxon>Coniophorineae</taxon>
        <taxon>Coniophoraceae</taxon>
        <taxon>Coniophora</taxon>
    </lineage>
</organism>
<feature type="transmembrane region" description="Helical" evidence="2">
    <location>
        <begin position="49"/>
        <end position="70"/>
    </location>
</feature>
<feature type="compositionally biased region" description="Basic residues" evidence="1">
    <location>
        <begin position="21"/>
        <end position="34"/>
    </location>
</feature>
<comment type="caution">
    <text evidence="3">The sequence shown here is derived from an EMBL/GenBank/DDBJ whole genome shotgun (WGS) entry which is preliminary data.</text>
</comment>
<gene>
    <name evidence="3" type="ORF">CONPUDRAFT_164664</name>
</gene>
<dbReference type="KEGG" id="cput:CONPUDRAFT_164664"/>
<keyword evidence="2" id="KW-0812">Transmembrane</keyword>
<dbReference type="GeneID" id="19205189"/>
<dbReference type="Proteomes" id="UP000053558">
    <property type="component" value="Unassembled WGS sequence"/>
</dbReference>
<feature type="region of interest" description="Disordered" evidence="1">
    <location>
        <begin position="1"/>
        <end position="34"/>
    </location>
</feature>
<feature type="region of interest" description="Disordered" evidence="1">
    <location>
        <begin position="172"/>
        <end position="222"/>
    </location>
</feature>
<name>A0A5M3MSF4_CONPW</name>
<evidence type="ECO:0000256" key="2">
    <source>
        <dbReference type="SAM" id="Phobius"/>
    </source>
</evidence>
<proteinExistence type="predicted"/>
<dbReference type="RefSeq" id="XP_007767800.1">
    <property type="nucleotide sequence ID" value="XM_007769610.1"/>
</dbReference>
<sequence>MAHLLSSSAPIPGSTPLSHHLPTHTRHHPWHTHTHTPTPPSYYVVTDGLLPLLFVVAIFVIAFATACHICRQRLGRQQDAVTFENMTPPYVYSAGGAGVTPKPGWKERQADIHSLASEKTLAGDKSPKSSTFESLPMLPTTAYTKSPLSNPPYSPAPDYHQQANAYHYGDTKRIRPGDVYTPLPPRISSRHQSAESGGVDAQSPGVGGLAGEVTTPLPVYRR</sequence>
<reference evidence="4" key="1">
    <citation type="journal article" date="2012" name="Science">
        <title>The Paleozoic origin of enzymatic lignin decomposition reconstructed from 31 fungal genomes.</title>
        <authorList>
            <person name="Floudas D."/>
            <person name="Binder M."/>
            <person name="Riley R."/>
            <person name="Barry K."/>
            <person name="Blanchette R.A."/>
            <person name="Henrissat B."/>
            <person name="Martinez A.T."/>
            <person name="Otillar R."/>
            <person name="Spatafora J.W."/>
            <person name="Yadav J.S."/>
            <person name="Aerts A."/>
            <person name="Benoit I."/>
            <person name="Boyd A."/>
            <person name="Carlson A."/>
            <person name="Copeland A."/>
            <person name="Coutinho P.M."/>
            <person name="de Vries R.P."/>
            <person name="Ferreira P."/>
            <person name="Findley K."/>
            <person name="Foster B."/>
            <person name="Gaskell J."/>
            <person name="Glotzer D."/>
            <person name="Gorecki P."/>
            <person name="Heitman J."/>
            <person name="Hesse C."/>
            <person name="Hori C."/>
            <person name="Igarashi K."/>
            <person name="Jurgens J.A."/>
            <person name="Kallen N."/>
            <person name="Kersten P."/>
            <person name="Kohler A."/>
            <person name="Kuees U."/>
            <person name="Kumar T.K.A."/>
            <person name="Kuo A."/>
            <person name="LaButti K."/>
            <person name="Larrondo L.F."/>
            <person name="Lindquist E."/>
            <person name="Ling A."/>
            <person name="Lombard V."/>
            <person name="Lucas S."/>
            <person name="Lundell T."/>
            <person name="Martin R."/>
            <person name="McLaughlin D.J."/>
            <person name="Morgenstern I."/>
            <person name="Morin E."/>
            <person name="Murat C."/>
            <person name="Nagy L.G."/>
            <person name="Nolan M."/>
            <person name="Ohm R.A."/>
            <person name="Patyshakuliyeva A."/>
            <person name="Rokas A."/>
            <person name="Ruiz-Duenas F.J."/>
            <person name="Sabat G."/>
            <person name="Salamov A."/>
            <person name="Samejima M."/>
            <person name="Schmutz J."/>
            <person name="Slot J.C."/>
            <person name="St John F."/>
            <person name="Stenlid J."/>
            <person name="Sun H."/>
            <person name="Sun S."/>
            <person name="Syed K."/>
            <person name="Tsang A."/>
            <person name="Wiebenga A."/>
            <person name="Young D."/>
            <person name="Pisabarro A."/>
            <person name="Eastwood D.C."/>
            <person name="Martin F."/>
            <person name="Cullen D."/>
            <person name="Grigoriev I.V."/>
            <person name="Hibbett D.S."/>
        </authorList>
    </citation>
    <scope>NUCLEOTIDE SEQUENCE [LARGE SCALE GENOMIC DNA]</scope>
    <source>
        <strain evidence="4">RWD-64-598 SS2</strain>
    </source>
</reference>
<keyword evidence="2" id="KW-0472">Membrane</keyword>
<keyword evidence="2" id="KW-1133">Transmembrane helix</keyword>
<dbReference type="AlphaFoldDB" id="A0A5M3MSF4"/>
<dbReference type="EMBL" id="JH711577">
    <property type="protein sequence ID" value="EIW81957.1"/>
    <property type="molecule type" value="Genomic_DNA"/>
</dbReference>